<evidence type="ECO:0000256" key="5">
    <source>
        <dbReference type="ARBA" id="ARBA00022679"/>
    </source>
</evidence>
<evidence type="ECO:0000256" key="2">
    <source>
        <dbReference type="ARBA" id="ARBA00004922"/>
    </source>
</evidence>
<keyword evidence="8 10" id="KW-1133">Transmembrane helix</keyword>
<dbReference type="Pfam" id="PF03901">
    <property type="entry name" value="Glyco_transf_22"/>
    <property type="match status" value="1"/>
</dbReference>
<dbReference type="RefSeq" id="XP_029228457.1">
    <property type="nucleotide sequence ID" value="XM_029371428.1"/>
</dbReference>
<evidence type="ECO:0000256" key="1">
    <source>
        <dbReference type="ARBA" id="ARBA00004477"/>
    </source>
</evidence>
<feature type="transmembrane region" description="Helical" evidence="10">
    <location>
        <begin position="63"/>
        <end position="82"/>
    </location>
</feature>
<dbReference type="GeneID" id="40318129"/>
<comment type="subcellular location">
    <subcellularLocation>
        <location evidence="1 10">Endoplasmic reticulum membrane</location>
        <topology evidence="1 10">Multi-pass membrane protein</topology>
    </subcellularLocation>
</comment>
<feature type="transmembrane region" description="Helical" evidence="10">
    <location>
        <begin position="103"/>
        <end position="133"/>
    </location>
</feature>
<feature type="transmembrane region" description="Helical" evidence="10">
    <location>
        <begin position="174"/>
        <end position="192"/>
    </location>
</feature>
<feature type="transmembrane region" description="Helical" evidence="10">
    <location>
        <begin position="212"/>
        <end position="235"/>
    </location>
</feature>
<keyword evidence="5 12" id="KW-0808">Transferase</keyword>
<keyword evidence="7 10" id="KW-0256">Endoplasmic reticulum</keyword>
<evidence type="ECO:0000256" key="6">
    <source>
        <dbReference type="ARBA" id="ARBA00022692"/>
    </source>
</evidence>
<name>A0A3R7KZX9_9TRYP</name>
<feature type="transmembrane region" description="Helical" evidence="10">
    <location>
        <begin position="139"/>
        <end position="162"/>
    </location>
</feature>
<accession>A0A3R7KZX9</accession>
<evidence type="ECO:0000256" key="9">
    <source>
        <dbReference type="ARBA" id="ARBA00023136"/>
    </source>
</evidence>
<dbReference type="GO" id="GO:0006487">
    <property type="term" value="P:protein N-linked glycosylation"/>
    <property type="evidence" value="ECO:0007669"/>
    <property type="project" value="TreeGrafter"/>
</dbReference>
<gene>
    <name evidence="12" type="ORF">Tco025E_04518</name>
</gene>
<dbReference type="AlphaFoldDB" id="A0A3R7KZX9"/>
<dbReference type="GO" id="GO:0000026">
    <property type="term" value="F:alpha-1,2-mannosyltransferase activity"/>
    <property type="evidence" value="ECO:0007669"/>
    <property type="project" value="TreeGrafter"/>
</dbReference>
<dbReference type="GO" id="GO:0005789">
    <property type="term" value="C:endoplasmic reticulum membrane"/>
    <property type="evidence" value="ECO:0007669"/>
    <property type="project" value="UniProtKB-SubCell"/>
</dbReference>
<keyword evidence="4 10" id="KW-0328">Glycosyltransferase</keyword>
<evidence type="ECO:0000256" key="8">
    <source>
        <dbReference type="ARBA" id="ARBA00022989"/>
    </source>
</evidence>
<feature type="transmembrane region" description="Helical" evidence="10">
    <location>
        <begin position="334"/>
        <end position="351"/>
    </location>
</feature>
<feature type="compositionally biased region" description="Low complexity" evidence="11">
    <location>
        <begin position="384"/>
        <end position="395"/>
    </location>
</feature>
<evidence type="ECO:0000256" key="3">
    <source>
        <dbReference type="ARBA" id="ARBA00007063"/>
    </source>
</evidence>
<dbReference type="OrthoDB" id="497541at2759"/>
<dbReference type="UniPathway" id="UPA00378"/>
<evidence type="ECO:0000313" key="13">
    <source>
        <dbReference type="Proteomes" id="UP000284403"/>
    </source>
</evidence>
<dbReference type="PANTHER" id="PTHR22760">
    <property type="entry name" value="GLYCOSYLTRANSFERASE"/>
    <property type="match status" value="1"/>
</dbReference>
<feature type="region of interest" description="Disordered" evidence="11">
    <location>
        <begin position="306"/>
        <end position="330"/>
    </location>
</feature>
<comment type="pathway">
    <text evidence="2">Protein modification; protein glycosylation.</text>
</comment>
<evidence type="ECO:0000256" key="7">
    <source>
        <dbReference type="ARBA" id="ARBA00022824"/>
    </source>
</evidence>
<dbReference type="EMBL" id="MKKU01000234">
    <property type="protein sequence ID" value="RNF18372.1"/>
    <property type="molecule type" value="Genomic_DNA"/>
</dbReference>
<evidence type="ECO:0000256" key="11">
    <source>
        <dbReference type="SAM" id="MobiDB-lite"/>
    </source>
</evidence>
<feature type="transmembrane region" description="Helical" evidence="10">
    <location>
        <begin position="426"/>
        <end position="444"/>
    </location>
</feature>
<comment type="caution">
    <text evidence="12">The sequence shown here is derived from an EMBL/GenBank/DDBJ whole genome shotgun (WGS) entry which is preliminary data.</text>
</comment>
<feature type="transmembrane region" description="Helical" evidence="10">
    <location>
        <begin position="268"/>
        <end position="288"/>
    </location>
</feature>
<evidence type="ECO:0000313" key="12">
    <source>
        <dbReference type="EMBL" id="RNF18372.1"/>
    </source>
</evidence>
<dbReference type="InterPro" id="IPR005599">
    <property type="entry name" value="GPI_mannosylTrfase"/>
</dbReference>
<feature type="transmembrane region" description="Helical" evidence="10">
    <location>
        <begin position="358"/>
        <end position="380"/>
    </location>
</feature>
<dbReference type="Proteomes" id="UP000284403">
    <property type="component" value="Unassembled WGS sequence"/>
</dbReference>
<comment type="similarity">
    <text evidence="3 10">Belongs to the glycosyltransferase 22 family.</text>
</comment>
<dbReference type="EC" id="2.4.1.-" evidence="10"/>
<evidence type="ECO:0000256" key="10">
    <source>
        <dbReference type="RuleBase" id="RU363075"/>
    </source>
</evidence>
<reference evidence="12 13" key="1">
    <citation type="journal article" date="2018" name="BMC Genomics">
        <title>Genomic comparison of Trypanosoma conorhini and Trypanosoma rangeli to Trypanosoma cruzi strains of high and low virulence.</title>
        <authorList>
            <person name="Bradwell K.R."/>
            <person name="Koparde V.N."/>
            <person name="Matveyev A.V."/>
            <person name="Serrano M.G."/>
            <person name="Alves J.M."/>
            <person name="Parikh H."/>
            <person name="Huang B."/>
            <person name="Lee V."/>
            <person name="Espinosa-Alvarez O."/>
            <person name="Ortiz P.A."/>
            <person name="Costa-Martins A.G."/>
            <person name="Teixeira M.M."/>
            <person name="Buck G.A."/>
        </authorList>
    </citation>
    <scope>NUCLEOTIDE SEQUENCE [LARGE SCALE GENOMIC DNA]</scope>
    <source>
        <strain evidence="12 13">025E</strain>
    </source>
</reference>
<sequence>MRTRWFAGALRLAAAFALLALGHYFAAVFLPVADCDETFNFVEPMHQLLYGSGLQTWENCPRYALRSWLFAWLYASPALLVTGEPGVRNLDVYLFNRVFHGRIACLSELFLVYSVWGAVSGRAAAVTLALLLFNYPVPHAAVSALPTSFVMINYFVALGCWLRSGRRESHRFNVFGTVFFVVLACAVAWPFAGFAALPMALDLLLRRPKAAVVSLLVSLALILPLAVGLDTLYYCRPTWSTWNLLRYNLKGGAELYGVEPWYYFIKNLLLNAPALLLAAALAPVVLLLPPALDKLRRGGWKLSERAGARADGSTPARKHAALPSSSSPQPPSRMLLYVSPFFVWFAFWLTVPHKEERFMAPVYPFLVLAAALSLTCVFFSPRPSAAASTGATKAARSPPARAKDHAPTAAPRRQARARGTPSRGAWLLPAMGCILLLLSGLLSLSRGLAVYHFYAGPQRLMHDSYDALQRAADAKALNAAASHDLYTVCVGREWYRFPSSFFLDPQRARVAFLKTDAFAGALPLPFARNDSQATCRCGAAGVNDLNKEIPEQYVSDAALECDVVLDSRGVGDLRHARGYPPDVFAYPLVPARRRLLDVDRTPLWCRVLYYPFGLSERCAVWRRVELLGKRRPTASAA</sequence>
<keyword evidence="13" id="KW-1185">Reference proteome</keyword>
<evidence type="ECO:0000256" key="4">
    <source>
        <dbReference type="ARBA" id="ARBA00022676"/>
    </source>
</evidence>
<keyword evidence="6 10" id="KW-0812">Transmembrane</keyword>
<feature type="region of interest" description="Disordered" evidence="11">
    <location>
        <begin position="383"/>
        <end position="418"/>
    </location>
</feature>
<dbReference type="PANTHER" id="PTHR22760:SF2">
    <property type="entry name" value="ALPHA-1,2-MANNOSYLTRANSFERASE ALG9"/>
    <property type="match status" value="1"/>
</dbReference>
<protein>
    <recommendedName>
        <fullName evidence="10">Mannosyltransferase</fullName>
        <ecNumber evidence="10">2.4.1.-</ecNumber>
    </recommendedName>
</protein>
<organism evidence="12 13">
    <name type="scientific">Trypanosoma conorhini</name>
    <dbReference type="NCBI Taxonomy" id="83891"/>
    <lineage>
        <taxon>Eukaryota</taxon>
        <taxon>Discoba</taxon>
        <taxon>Euglenozoa</taxon>
        <taxon>Kinetoplastea</taxon>
        <taxon>Metakinetoplastina</taxon>
        <taxon>Trypanosomatida</taxon>
        <taxon>Trypanosomatidae</taxon>
        <taxon>Trypanosoma</taxon>
    </lineage>
</organism>
<proteinExistence type="inferred from homology"/>
<keyword evidence="9 10" id="KW-0472">Membrane</keyword>